<evidence type="ECO:0000256" key="6">
    <source>
        <dbReference type="SAM" id="MobiDB-lite"/>
    </source>
</evidence>
<evidence type="ECO:0000313" key="9">
    <source>
        <dbReference type="Proteomes" id="UP000886520"/>
    </source>
</evidence>
<feature type="domain" description="Transcription initiation factor TFIID subunit 12" evidence="7">
    <location>
        <begin position="417"/>
        <end position="484"/>
    </location>
</feature>
<dbReference type="InterPro" id="IPR003228">
    <property type="entry name" value="TFIID_TAF12_dom"/>
</dbReference>
<feature type="compositionally biased region" description="Low complexity" evidence="6">
    <location>
        <begin position="161"/>
        <end position="173"/>
    </location>
</feature>
<evidence type="ECO:0000256" key="1">
    <source>
        <dbReference type="ARBA" id="ARBA00004123"/>
    </source>
</evidence>
<dbReference type="Gene3D" id="1.10.20.10">
    <property type="entry name" value="Histone, subunit A"/>
    <property type="match status" value="1"/>
</dbReference>
<dbReference type="GO" id="GO:0017025">
    <property type="term" value="F:TBP-class protein binding"/>
    <property type="evidence" value="ECO:0007669"/>
    <property type="project" value="TreeGrafter"/>
</dbReference>
<keyword evidence="9" id="KW-1185">Reference proteome</keyword>
<organism evidence="8 9">
    <name type="scientific">Adiantum capillus-veneris</name>
    <name type="common">Maidenhair fern</name>
    <dbReference type="NCBI Taxonomy" id="13818"/>
    <lineage>
        <taxon>Eukaryota</taxon>
        <taxon>Viridiplantae</taxon>
        <taxon>Streptophyta</taxon>
        <taxon>Embryophyta</taxon>
        <taxon>Tracheophyta</taxon>
        <taxon>Polypodiopsida</taxon>
        <taxon>Polypodiidae</taxon>
        <taxon>Polypodiales</taxon>
        <taxon>Pteridineae</taxon>
        <taxon>Pteridaceae</taxon>
        <taxon>Vittarioideae</taxon>
        <taxon>Adiantum</taxon>
    </lineage>
</organism>
<feature type="compositionally biased region" description="Low complexity" evidence="6">
    <location>
        <begin position="365"/>
        <end position="374"/>
    </location>
</feature>
<sequence length="551" mass="58141">MAGEGVTSPSTLQQAASSQPISVTSPTGANANAQQVLAGAPPAHQPQLAVNLTQPQNFPQNQQSLNQIAYAQQQAKPGAGAATRSLHSQYVQNVQNPTQSQQPPSPAMGVQSPPQTGASSMPRSSSASRIVQVSPNATNIRAAAPGASVGQFVGSASLQQQQQQMLASQRASQGQPMAGTQQRPAQSGQTSHLQSGQLSAGGMMAGSSSMRSVYPSPYMQARTPMPGQMTMPMSPQYSPLHQMHGRQKAGQVPMTQYTNAGTPGSQLMGLTSMSGVGNQPVRPPGSVGQQSQPVNRMQPLQNRQPQTPQQSQASPQLAQQQASTQKVSSMGPIGSGLQASSQPPSGANNLQNQAQQAWMQKSLNQGQASYQPQQAQPPPLNQQQLARTVNQRPAGIPPGTPQTNMMGANDSGNHILGKRSIQDLVAQVDPTRRLDPEVEEMLLDIADDFIESVTSFACKLAKHRKSNVLEAKDVLLHLSSNWDLSIPGFNVDEYHTYKKTAMNEIHKQRLALVKKSLATQQSGQDTVTAKASGAGQPVNATTPGTQAPTTA</sequence>
<evidence type="ECO:0000256" key="3">
    <source>
        <dbReference type="ARBA" id="ARBA00023015"/>
    </source>
</evidence>
<dbReference type="EMBL" id="JABFUD020000004">
    <property type="protein sequence ID" value="KAI5080808.1"/>
    <property type="molecule type" value="Genomic_DNA"/>
</dbReference>
<dbReference type="OrthoDB" id="2193432at2759"/>
<comment type="subcellular location">
    <subcellularLocation>
        <location evidence="1">Nucleus</location>
    </subcellularLocation>
</comment>
<dbReference type="GO" id="GO:0051123">
    <property type="term" value="P:RNA polymerase II preinitiation complex assembly"/>
    <property type="evidence" value="ECO:0007669"/>
    <property type="project" value="TreeGrafter"/>
</dbReference>
<evidence type="ECO:0000256" key="4">
    <source>
        <dbReference type="ARBA" id="ARBA00023163"/>
    </source>
</evidence>
<dbReference type="AlphaFoldDB" id="A0A9D4V7Y4"/>
<evidence type="ECO:0000256" key="2">
    <source>
        <dbReference type="ARBA" id="ARBA00007530"/>
    </source>
</evidence>
<feature type="compositionally biased region" description="Low complexity" evidence="6">
    <location>
        <begin position="91"/>
        <end position="102"/>
    </location>
</feature>
<keyword evidence="5" id="KW-0539">Nucleus</keyword>
<dbReference type="GO" id="GO:0003677">
    <property type="term" value="F:DNA binding"/>
    <property type="evidence" value="ECO:0007669"/>
    <property type="project" value="TreeGrafter"/>
</dbReference>
<dbReference type="CDD" id="cd07981">
    <property type="entry name" value="HFD_TAF12"/>
    <property type="match status" value="1"/>
</dbReference>
<feature type="region of interest" description="Disordered" evidence="6">
    <location>
        <begin position="256"/>
        <end position="412"/>
    </location>
</feature>
<evidence type="ECO:0000313" key="8">
    <source>
        <dbReference type="EMBL" id="KAI5080808.1"/>
    </source>
</evidence>
<feature type="compositionally biased region" description="Polar residues" evidence="6">
    <location>
        <begin position="337"/>
        <end position="346"/>
    </location>
</feature>
<protein>
    <recommendedName>
        <fullName evidence="7">Transcription initiation factor TFIID subunit 12 domain-containing protein</fullName>
    </recommendedName>
</protein>
<comment type="caution">
    <text evidence="8">The sequence shown here is derived from an EMBL/GenBank/DDBJ whole genome shotgun (WGS) entry which is preliminary data.</text>
</comment>
<feature type="compositionally biased region" description="Polar residues" evidence="6">
    <location>
        <begin position="256"/>
        <end position="277"/>
    </location>
</feature>
<name>A0A9D4V7Y4_ADICA</name>
<feature type="compositionally biased region" description="Low complexity" evidence="6">
    <location>
        <begin position="347"/>
        <end position="357"/>
    </location>
</feature>
<comment type="similarity">
    <text evidence="2">Belongs to the TAF12 family.</text>
</comment>
<dbReference type="GO" id="GO:0046982">
    <property type="term" value="F:protein heterodimerization activity"/>
    <property type="evidence" value="ECO:0007669"/>
    <property type="project" value="InterPro"/>
</dbReference>
<evidence type="ECO:0000256" key="5">
    <source>
        <dbReference type="ARBA" id="ARBA00023242"/>
    </source>
</evidence>
<evidence type="ECO:0000259" key="7">
    <source>
        <dbReference type="Pfam" id="PF03847"/>
    </source>
</evidence>
<proteinExistence type="inferred from homology"/>
<feature type="compositionally biased region" description="Polar residues" evidence="6">
    <location>
        <begin position="48"/>
        <end position="67"/>
    </location>
</feature>
<feature type="compositionally biased region" description="Low complexity" evidence="6">
    <location>
        <begin position="540"/>
        <end position="551"/>
    </location>
</feature>
<dbReference type="PANTHER" id="PTHR12264">
    <property type="entry name" value="TRANSCRIPTION INITIATION FACTOR TFIID SUBUNIT 12"/>
    <property type="match status" value="1"/>
</dbReference>
<dbReference type="FunFam" id="1.10.20.10:FF:000011">
    <property type="entry name" value="Transcription initiation factor TFIID subunit 12"/>
    <property type="match status" value="1"/>
</dbReference>
<feature type="compositionally biased region" description="Low complexity" evidence="6">
    <location>
        <begin position="69"/>
        <end position="82"/>
    </location>
</feature>
<feature type="compositionally biased region" description="Polar residues" evidence="6">
    <location>
        <begin position="401"/>
        <end position="412"/>
    </location>
</feature>
<dbReference type="SUPFAM" id="SSF47113">
    <property type="entry name" value="Histone-fold"/>
    <property type="match status" value="1"/>
</dbReference>
<dbReference type="Pfam" id="PF03847">
    <property type="entry name" value="TFIID_20kDa"/>
    <property type="match status" value="1"/>
</dbReference>
<dbReference type="GO" id="GO:0005669">
    <property type="term" value="C:transcription factor TFIID complex"/>
    <property type="evidence" value="ECO:0007669"/>
    <property type="project" value="InterPro"/>
</dbReference>
<dbReference type="PANTHER" id="PTHR12264:SF21">
    <property type="entry name" value="TRANSCRIPTION INITIATION FACTOR TFIID SUBUNIT 12"/>
    <property type="match status" value="1"/>
</dbReference>
<keyword evidence="3" id="KW-0805">Transcription regulation</keyword>
<feature type="compositionally biased region" description="Low complexity" evidence="6">
    <location>
        <begin position="298"/>
        <end position="325"/>
    </location>
</feature>
<dbReference type="GO" id="GO:0000124">
    <property type="term" value="C:SAGA complex"/>
    <property type="evidence" value="ECO:0007669"/>
    <property type="project" value="InterPro"/>
</dbReference>
<feature type="compositionally biased region" description="Low complexity" evidence="6">
    <location>
        <begin position="118"/>
        <end position="129"/>
    </location>
</feature>
<keyword evidence="4" id="KW-0804">Transcription</keyword>
<dbReference type="InterPro" id="IPR009072">
    <property type="entry name" value="Histone-fold"/>
</dbReference>
<dbReference type="Proteomes" id="UP000886520">
    <property type="component" value="Chromosome 4"/>
</dbReference>
<gene>
    <name evidence="8" type="ORF">GOP47_0003991</name>
</gene>
<feature type="compositionally biased region" description="Polar residues" evidence="6">
    <location>
        <begin position="7"/>
        <end position="35"/>
    </location>
</feature>
<feature type="region of interest" description="Disordered" evidence="6">
    <location>
        <begin position="161"/>
        <end position="208"/>
    </location>
</feature>
<feature type="compositionally biased region" description="Polar residues" evidence="6">
    <location>
        <begin position="174"/>
        <end position="198"/>
    </location>
</feature>
<feature type="region of interest" description="Disordered" evidence="6">
    <location>
        <begin position="524"/>
        <end position="551"/>
    </location>
</feature>
<reference evidence="8" key="1">
    <citation type="submission" date="2021-01" db="EMBL/GenBank/DDBJ databases">
        <title>Adiantum capillus-veneris genome.</title>
        <authorList>
            <person name="Fang Y."/>
            <person name="Liao Q."/>
        </authorList>
    </citation>
    <scope>NUCLEOTIDE SEQUENCE</scope>
    <source>
        <strain evidence="8">H3</strain>
        <tissue evidence="8">Leaf</tissue>
    </source>
</reference>
<dbReference type="InterPro" id="IPR037794">
    <property type="entry name" value="TAF12"/>
</dbReference>
<feature type="region of interest" description="Disordered" evidence="6">
    <location>
        <begin position="1"/>
        <end position="130"/>
    </location>
</feature>
<accession>A0A9D4V7Y4</accession>